<dbReference type="PANTHER" id="PTHR46246">
    <property type="entry name" value="GUANOSINE-3',5'-BIS(DIPHOSPHATE) 3'-PYROPHOSPHOHYDROLASE MESH1"/>
    <property type="match status" value="1"/>
</dbReference>
<dbReference type="GO" id="GO:0008893">
    <property type="term" value="F:guanosine-3',5'-bis(diphosphate) 3'-diphosphatase activity"/>
    <property type="evidence" value="ECO:0007669"/>
    <property type="project" value="TreeGrafter"/>
</dbReference>
<dbReference type="Gene3D" id="1.10.3210.10">
    <property type="entry name" value="Hypothetical protein af1432"/>
    <property type="match status" value="1"/>
</dbReference>
<protein>
    <submittedName>
        <fullName evidence="2">Phosphohydrolase</fullName>
    </submittedName>
</protein>
<reference evidence="2" key="1">
    <citation type="submission" date="2024-03" db="EMBL/GenBank/DDBJ databases">
        <authorList>
            <person name="Chantapakul B."/>
            <person name="Wang S."/>
        </authorList>
    </citation>
    <scope>NUCLEOTIDE SEQUENCE</scope>
</reference>
<dbReference type="PANTHER" id="PTHR46246:SF1">
    <property type="entry name" value="GUANOSINE-3',5'-BIS(DIPHOSPHATE) 3'-PYROPHOSPHOHYDROLASE MESH1"/>
    <property type="match status" value="1"/>
</dbReference>
<proteinExistence type="predicted"/>
<organism evidence="2">
    <name type="scientific">Rhizobium phage IG49</name>
    <dbReference type="NCBI Taxonomy" id="3129228"/>
    <lineage>
        <taxon>Viruses</taxon>
        <taxon>Duplodnaviria</taxon>
        <taxon>Heunggongvirae</taxon>
        <taxon>Uroviricota</taxon>
        <taxon>Caudoviricetes</taxon>
    </lineage>
</organism>
<dbReference type="EMBL" id="PP429227">
    <property type="protein sequence ID" value="XCI77655.1"/>
    <property type="molecule type" value="Genomic_DNA"/>
</dbReference>
<name>A0AAU8HYG3_9CAUD</name>
<dbReference type="SMART" id="SM00471">
    <property type="entry name" value="HDc"/>
    <property type="match status" value="1"/>
</dbReference>
<dbReference type="Pfam" id="PF13328">
    <property type="entry name" value="HD_4"/>
    <property type="match status" value="1"/>
</dbReference>
<evidence type="ECO:0000259" key="1">
    <source>
        <dbReference type="SMART" id="SM00471"/>
    </source>
</evidence>
<dbReference type="CDD" id="cd00077">
    <property type="entry name" value="HDc"/>
    <property type="match status" value="1"/>
</dbReference>
<gene>
    <name evidence="2" type="ORF">VGRTQORK_CDS0042</name>
</gene>
<dbReference type="InterPro" id="IPR052194">
    <property type="entry name" value="MESH1"/>
</dbReference>
<accession>A0AAU8HYG3</accession>
<feature type="domain" description="HD/PDEase" evidence="1">
    <location>
        <begin position="37"/>
        <end position="148"/>
    </location>
</feature>
<evidence type="ECO:0000313" key="2">
    <source>
        <dbReference type="EMBL" id="XCI77655.1"/>
    </source>
</evidence>
<sequence length="189" mass="21719">MWKNQEGDKAMTRSPKLEMKAMLFAADAHENQVRKYTGEPYIRHSIEVTSILSTYFPDDSIILAAAALHDVIEDCGVIRETLEDVFGHEVAHLVDEVSDKFSDPVHGNRAKRKALEAHRLSHCSIRAQNIKLADFLSNFPSILFHDESFAKLYAKEKRYLINLFDPKVNPLLLTRVKNMIEYAEKRFTN</sequence>
<dbReference type="InterPro" id="IPR003607">
    <property type="entry name" value="HD/PDEase_dom"/>
</dbReference>
<dbReference type="SUPFAM" id="SSF109604">
    <property type="entry name" value="HD-domain/PDEase-like"/>
    <property type="match status" value="1"/>
</dbReference>